<comment type="subcellular location">
    <subcellularLocation>
        <location evidence="1">Membrane</location>
        <topology evidence="1">Multi-pass membrane protein</topology>
    </subcellularLocation>
</comment>
<dbReference type="Pfam" id="PF07681">
    <property type="entry name" value="DoxX"/>
    <property type="match status" value="1"/>
</dbReference>
<feature type="region of interest" description="Disordered" evidence="5">
    <location>
        <begin position="283"/>
        <end position="339"/>
    </location>
</feature>
<dbReference type="OrthoDB" id="329282at2"/>
<reference evidence="6 7" key="1">
    <citation type="submission" date="2017-02" db="EMBL/GenBank/DDBJ databases">
        <title>The new phylogeny of genus Mycobacterium.</title>
        <authorList>
            <person name="Tortoli E."/>
            <person name="Trovato A."/>
            <person name="Cirillo D.M."/>
        </authorList>
    </citation>
    <scope>NUCLEOTIDE SEQUENCE [LARGE SCALE GENOMIC DNA]</scope>
    <source>
        <strain evidence="6 7">DSM 45578</strain>
    </source>
</reference>
<comment type="caution">
    <text evidence="6">The sequence shown here is derived from an EMBL/GenBank/DDBJ whole genome shotgun (WGS) entry which is preliminary data.</text>
</comment>
<dbReference type="RefSeq" id="WP_083057466.1">
    <property type="nucleotide sequence ID" value="NZ_CALUAE010000024.1"/>
</dbReference>
<evidence type="ECO:0000256" key="4">
    <source>
        <dbReference type="ARBA" id="ARBA00023136"/>
    </source>
</evidence>
<dbReference type="GO" id="GO:0016020">
    <property type="term" value="C:membrane"/>
    <property type="evidence" value="ECO:0007669"/>
    <property type="project" value="UniProtKB-SubCell"/>
</dbReference>
<evidence type="ECO:0000256" key="3">
    <source>
        <dbReference type="ARBA" id="ARBA00022989"/>
    </source>
</evidence>
<feature type="compositionally biased region" description="Low complexity" evidence="5">
    <location>
        <begin position="283"/>
        <end position="300"/>
    </location>
</feature>
<dbReference type="EMBL" id="MVHJ01000006">
    <property type="protein sequence ID" value="ORA05486.1"/>
    <property type="molecule type" value="Genomic_DNA"/>
</dbReference>
<evidence type="ECO:0000313" key="6">
    <source>
        <dbReference type="EMBL" id="ORA05486.1"/>
    </source>
</evidence>
<evidence type="ECO:0000313" key="7">
    <source>
        <dbReference type="Proteomes" id="UP000192366"/>
    </source>
</evidence>
<dbReference type="STRING" id="564198.BST17_09860"/>
<sequence length="339" mass="35582">MLVRRIARPLLSAAFIGQGIEALRDVKPAAEVVQPTLDGLQSLPSPVSDKVPDNAVTVARINAAVQIGGGLLLATGRVPRVAAGLLAATVIPANLGRHMFWDETDPVAKAEKRRAFLTDLSLIGGLVLASADTAGKPSLGWRGRRAGRKVVQAVSERLPGSDDSLLDSELADRLGHGVHVGVERSRELADAALERGVPLAASAFESAADSLGIAYDRSAAALYKGAEKTAPIAKKARKRGAELAETALDRGATALEKGAEKSAPIAKKARKRSAKLAEEAVERGSSALERAAERSAPIAAEARRRGVELAESAREQAETAWEQGSDQAASGWRRVRSKV</sequence>
<evidence type="ECO:0000256" key="1">
    <source>
        <dbReference type="ARBA" id="ARBA00004141"/>
    </source>
</evidence>
<keyword evidence="2" id="KW-0812">Transmembrane</keyword>
<feature type="compositionally biased region" description="Basic and acidic residues" evidence="5">
    <location>
        <begin position="301"/>
        <end position="317"/>
    </location>
</feature>
<name>A0A1W9YZJ5_MYCBA</name>
<keyword evidence="3" id="KW-1133">Transmembrane helix</keyword>
<dbReference type="AlphaFoldDB" id="A0A1W9YZJ5"/>
<dbReference type="Proteomes" id="UP000192366">
    <property type="component" value="Unassembled WGS sequence"/>
</dbReference>
<protein>
    <submittedName>
        <fullName evidence="6">DoxX subfamily protein</fullName>
    </submittedName>
</protein>
<keyword evidence="7" id="KW-1185">Reference proteome</keyword>
<evidence type="ECO:0000256" key="5">
    <source>
        <dbReference type="SAM" id="MobiDB-lite"/>
    </source>
</evidence>
<dbReference type="InterPro" id="IPR032808">
    <property type="entry name" value="DoxX"/>
</dbReference>
<organism evidence="6 7">
    <name type="scientific">Mycolicibacterium bacteremicum</name>
    <name type="common">Mycobacterium bacteremicum</name>
    <dbReference type="NCBI Taxonomy" id="564198"/>
    <lineage>
        <taxon>Bacteria</taxon>
        <taxon>Bacillati</taxon>
        <taxon>Actinomycetota</taxon>
        <taxon>Actinomycetes</taxon>
        <taxon>Mycobacteriales</taxon>
        <taxon>Mycobacteriaceae</taxon>
        <taxon>Mycolicibacterium</taxon>
    </lineage>
</organism>
<gene>
    <name evidence="6" type="ORF">BST17_09860</name>
</gene>
<proteinExistence type="predicted"/>
<evidence type="ECO:0000256" key="2">
    <source>
        <dbReference type="ARBA" id="ARBA00022692"/>
    </source>
</evidence>
<accession>A0A1W9YZJ5</accession>
<keyword evidence="4" id="KW-0472">Membrane</keyword>